<sequence length="567" mass="62598">MTRFLLLSLTWNLYNVVMAVNTNTPIATSAMANQDPTNSTTTETSTTENSTKEEVTGTSESAFVMDPIPHDDWDRIMRTAVFAGFWVVVALVIFVLIPGISIGLDRLYCRRNVNTYTVNRMDRIGVELQEASEVMLDEPEREATHLMLPESTASVCNPSPPSPTTPVEIDQHDSMFTHQATKPLENSYETTNKLAAESGESVIHQLTNMSDGELAWLDQNEDPPPSSLRDRSLSAGAAPATQIPTNLNQQYAKVAKPWRGEECLVDSPSNGGLASQPELPDVPASDGLEPSKDPCSVRFMIPEGDDQDAVKEASLCPEEWRNKSYLHSPSASSKAPIHIWKPPTKQVHETPSEKHFSHVHIYEELGDVTRKERPPGVRTSVSESDLVHSSGCKITFPQYFEVDDFTVTRTDSGGVHPLTLKSDKSTPQSPLPHSITLLTQEDDASSDEDINRRGNDSDQCVIKVRTQKGLMAHPLSAQHRLSDGALERAPSVIPHQFSSLQRHNVAPQASNQHVAAYYSKLNRFRPPHQALLPVSGNIYHKLIPTVDPHDHWEGTQGGDTSLMETSL</sequence>
<feature type="region of interest" description="Disordered" evidence="1">
    <location>
        <begin position="29"/>
        <end position="58"/>
    </location>
</feature>
<dbReference type="Proteomes" id="UP000694845">
    <property type="component" value="Unplaced"/>
</dbReference>
<dbReference type="OMA" id="EEWRNES"/>
<evidence type="ECO:0000256" key="3">
    <source>
        <dbReference type="SAM" id="SignalP"/>
    </source>
</evidence>
<feature type="compositionally biased region" description="Polar residues" evidence="1">
    <location>
        <begin position="558"/>
        <end position="567"/>
    </location>
</feature>
<protein>
    <submittedName>
        <fullName evidence="5">Uncharacterized protein LOC110985098 isoform X1</fullName>
    </submittedName>
</protein>
<feature type="region of interest" description="Disordered" evidence="1">
    <location>
        <begin position="548"/>
        <end position="567"/>
    </location>
</feature>
<proteinExistence type="predicted"/>
<name>A0A8B7ZEB2_ACAPL</name>
<feature type="chain" id="PRO_5034479227" evidence="3">
    <location>
        <begin position="20"/>
        <end position="567"/>
    </location>
</feature>
<dbReference type="RefSeq" id="XP_022101546.1">
    <property type="nucleotide sequence ID" value="XM_022245854.1"/>
</dbReference>
<reference evidence="5" key="1">
    <citation type="submission" date="2025-08" db="UniProtKB">
        <authorList>
            <consortium name="RefSeq"/>
        </authorList>
    </citation>
    <scope>IDENTIFICATION</scope>
</reference>
<evidence type="ECO:0000313" key="4">
    <source>
        <dbReference type="Proteomes" id="UP000694845"/>
    </source>
</evidence>
<feature type="region of interest" description="Disordered" evidence="1">
    <location>
        <begin position="215"/>
        <end position="242"/>
    </location>
</feature>
<organism evidence="4 5">
    <name type="scientific">Acanthaster planci</name>
    <name type="common">Crown-of-thorns starfish</name>
    <dbReference type="NCBI Taxonomy" id="133434"/>
    <lineage>
        <taxon>Eukaryota</taxon>
        <taxon>Metazoa</taxon>
        <taxon>Echinodermata</taxon>
        <taxon>Eleutherozoa</taxon>
        <taxon>Asterozoa</taxon>
        <taxon>Asteroidea</taxon>
        <taxon>Valvatacea</taxon>
        <taxon>Valvatida</taxon>
        <taxon>Acanthasteridae</taxon>
        <taxon>Acanthaster</taxon>
    </lineage>
</organism>
<feature type="region of interest" description="Disordered" evidence="1">
    <location>
        <begin position="413"/>
        <end position="433"/>
    </location>
</feature>
<dbReference type="KEGG" id="aplc:110985098"/>
<keyword evidence="2" id="KW-0472">Membrane</keyword>
<feature type="transmembrane region" description="Helical" evidence="2">
    <location>
        <begin position="80"/>
        <end position="104"/>
    </location>
</feature>
<gene>
    <name evidence="5" type="primary">LOC110985098</name>
</gene>
<dbReference type="AlphaFoldDB" id="A0A8B7ZEB2"/>
<evidence type="ECO:0000256" key="2">
    <source>
        <dbReference type="SAM" id="Phobius"/>
    </source>
</evidence>
<feature type="region of interest" description="Disordered" evidence="1">
    <location>
        <begin position="438"/>
        <end position="457"/>
    </location>
</feature>
<evidence type="ECO:0000313" key="5">
    <source>
        <dbReference type="RefSeq" id="XP_022101546.1"/>
    </source>
</evidence>
<keyword evidence="2" id="KW-1133">Transmembrane helix</keyword>
<feature type="signal peptide" evidence="3">
    <location>
        <begin position="1"/>
        <end position="19"/>
    </location>
</feature>
<keyword evidence="2" id="KW-0812">Transmembrane</keyword>
<keyword evidence="4" id="KW-1185">Reference proteome</keyword>
<dbReference type="OrthoDB" id="10492761at2759"/>
<dbReference type="GeneID" id="110985098"/>
<evidence type="ECO:0000256" key="1">
    <source>
        <dbReference type="SAM" id="MobiDB-lite"/>
    </source>
</evidence>
<feature type="compositionally biased region" description="Low complexity" evidence="1">
    <location>
        <begin position="37"/>
        <end position="49"/>
    </location>
</feature>
<keyword evidence="3" id="KW-0732">Signal</keyword>
<accession>A0A8B7ZEB2</accession>
<feature type="region of interest" description="Disordered" evidence="1">
    <location>
        <begin position="262"/>
        <end position="292"/>
    </location>
</feature>